<sequence length="213" mass="21861">MKIVASVAAVVAVGIFATGCSVSGTPQAAPDHAALLLPADSFPGGAGTTVPDAQIPGIIADVTQRPLRGEVDPAECTPPQVHAAGAAAVVGPASAGGATLTELVVEAPDSLERFATVTSACNTFRSGATGNQEVSTTVTAQPLERDGVSRMQLTRTLRSAGADTTTDLEDWIAQRGRTRLIVQLRGQGPASDNDRQAAQTFFDEAVTHAFSRR</sequence>
<accession>L7LBL8</accession>
<dbReference type="PROSITE" id="PS51257">
    <property type="entry name" value="PROKAR_LIPOPROTEIN"/>
    <property type="match status" value="1"/>
</dbReference>
<feature type="chain" id="PRO_5042472809" description="DUF5642 domain-containing protein" evidence="1">
    <location>
        <begin position="29"/>
        <end position="213"/>
    </location>
</feature>
<dbReference type="EMBL" id="BANT01000037">
    <property type="protein sequence ID" value="GAC58329.1"/>
    <property type="molecule type" value="Genomic_DNA"/>
</dbReference>
<gene>
    <name evidence="2" type="ORF">GOHSU_37_00250</name>
</gene>
<dbReference type="eggNOG" id="ENOG5033UUB">
    <property type="taxonomic scope" value="Bacteria"/>
</dbReference>
<reference evidence="2 3" key="1">
    <citation type="submission" date="2012-12" db="EMBL/GenBank/DDBJ databases">
        <title>Whole genome shotgun sequence of Gordonia hirsuta NBRC 16056.</title>
        <authorList>
            <person name="Isaki-Nakamura S."/>
            <person name="Hosoyama A."/>
            <person name="Tsuchikane K."/>
            <person name="Katsumata H."/>
            <person name="Baba S."/>
            <person name="Yamazaki S."/>
            <person name="Fujita N."/>
        </authorList>
    </citation>
    <scope>NUCLEOTIDE SEQUENCE [LARGE SCALE GENOMIC DNA]</scope>
    <source>
        <strain evidence="2 3">NBRC 16056</strain>
    </source>
</reference>
<evidence type="ECO:0000256" key="1">
    <source>
        <dbReference type="SAM" id="SignalP"/>
    </source>
</evidence>
<feature type="signal peptide" evidence="1">
    <location>
        <begin position="1"/>
        <end position="28"/>
    </location>
</feature>
<evidence type="ECO:0008006" key="4">
    <source>
        <dbReference type="Google" id="ProtNLM"/>
    </source>
</evidence>
<proteinExistence type="predicted"/>
<evidence type="ECO:0000313" key="3">
    <source>
        <dbReference type="Proteomes" id="UP000053405"/>
    </source>
</evidence>
<dbReference type="AlphaFoldDB" id="L7LBL8"/>
<dbReference type="STRING" id="1121927.GOHSU_37_00250"/>
<keyword evidence="3" id="KW-1185">Reference proteome</keyword>
<protein>
    <recommendedName>
        <fullName evidence="4">DUF5642 domain-containing protein</fullName>
    </recommendedName>
</protein>
<evidence type="ECO:0000313" key="2">
    <source>
        <dbReference type="EMBL" id="GAC58329.1"/>
    </source>
</evidence>
<keyword evidence="1" id="KW-0732">Signal</keyword>
<dbReference type="Proteomes" id="UP000053405">
    <property type="component" value="Unassembled WGS sequence"/>
</dbReference>
<name>L7LBL8_9ACTN</name>
<organism evidence="2 3">
    <name type="scientific">Gordonia hirsuta DSM 44140 = NBRC 16056</name>
    <dbReference type="NCBI Taxonomy" id="1121927"/>
    <lineage>
        <taxon>Bacteria</taxon>
        <taxon>Bacillati</taxon>
        <taxon>Actinomycetota</taxon>
        <taxon>Actinomycetes</taxon>
        <taxon>Mycobacteriales</taxon>
        <taxon>Gordoniaceae</taxon>
        <taxon>Gordonia</taxon>
    </lineage>
</organism>
<comment type="caution">
    <text evidence="2">The sequence shown here is derived from an EMBL/GenBank/DDBJ whole genome shotgun (WGS) entry which is preliminary data.</text>
</comment>
<dbReference type="RefSeq" id="WP_005942251.1">
    <property type="nucleotide sequence ID" value="NZ_BANT01000037.1"/>
</dbReference>